<sequence>MALAHDPELDAQLYTLAFDAEPALDTLPSLSGARLLIAANDESLDPIVRQRAAILYLQRRADAQAGLVKSSPEDAVLLKPLDFTLPDHDLRYAAGWQLLLTIFNPANGDVDFVKSAQRLFTKNAIDYQTRRNTGQLPLTDFPPPESTPMLLDSPIPSPPSDYEQSQLASRTPSLGPACAVEDQPEKTSAHTTPPTSHRLPSPLYESTSMQDMFVLLDEHQEVDPMRDAGFDWAPANSSESPAQGSENPQTAGGPTEAASLSQVFTSESGRGTEEEITSTGSDDVAAPSALTMSLPRSGRATDGATLAADYTLIPDDGLNIVSAKGVEFTVDDFGARVSSANQALLAFKAEDVVRASYECGEMIGNRMPCTLQLELGFAQTGDPGKTETECDVRLDLGMREERDSQLEALFAITDRWKAKHGTSVGMLTEAPTVDPPAGCARVPPTPSPVPQSTHLRKQTGTALRTSPVSEKCGNAAGQRPMCESPAESETLSEHNQTSAQGSRDPVDNLDSTPTDVVYELLGPDPADPVWTVGFWERGFALLGAVAPRLDLPRPQFDREEIFQLSFQADPRRLPPAPQHKHLSPCPSIDPLERLAVEHIFHRVSYLHKWQSRQIIQSSGNRSLDMYVRPVVKLLQLRDTFYRACEVVIRRDLQPRSKSRSTQDPVSALANLVEGLRRDRRERAKWFTETGGGRTRLAREVKSSAKQIGVGPHRRFSDGLHELVAIEDEVLLDRNFCSKLSTLGSSVYPLAFREEADFLPVVAAAGLPL</sequence>
<feature type="compositionally biased region" description="Polar residues" evidence="1">
    <location>
        <begin position="235"/>
        <end position="269"/>
    </location>
</feature>
<organism evidence="2 3">
    <name type="scientific">Rhodotorula taiwanensis</name>
    <dbReference type="NCBI Taxonomy" id="741276"/>
    <lineage>
        <taxon>Eukaryota</taxon>
        <taxon>Fungi</taxon>
        <taxon>Dikarya</taxon>
        <taxon>Basidiomycota</taxon>
        <taxon>Pucciniomycotina</taxon>
        <taxon>Microbotryomycetes</taxon>
        <taxon>Sporidiobolales</taxon>
        <taxon>Sporidiobolaceae</taxon>
        <taxon>Rhodotorula</taxon>
    </lineage>
</organism>
<protein>
    <submittedName>
        <fullName evidence="2">Uncharacterized protein</fullName>
    </submittedName>
</protein>
<evidence type="ECO:0000313" key="2">
    <source>
        <dbReference type="EMBL" id="POY74757.1"/>
    </source>
</evidence>
<name>A0A2S5BDB1_9BASI</name>
<evidence type="ECO:0000313" key="3">
    <source>
        <dbReference type="Proteomes" id="UP000237144"/>
    </source>
</evidence>
<dbReference type="OrthoDB" id="2523494at2759"/>
<feature type="region of interest" description="Disordered" evidence="1">
    <location>
        <begin position="131"/>
        <end position="203"/>
    </location>
</feature>
<feature type="compositionally biased region" description="Polar residues" evidence="1">
    <location>
        <begin position="162"/>
        <end position="172"/>
    </location>
</feature>
<accession>A0A2S5BDB1</accession>
<keyword evidence="3" id="KW-1185">Reference proteome</keyword>
<gene>
    <name evidence="2" type="ORF">BMF94_2233</name>
</gene>
<comment type="caution">
    <text evidence="2">The sequence shown here is derived from an EMBL/GenBank/DDBJ whole genome shotgun (WGS) entry which is preliminary data.</text>
</comment>
<feature type="compositionally biased region" description="Polar residues" evidence="1">
    <location>
        <begin position="458"/>
        <end position="468"/>
    </location>
</feature>
<feature type="region of interest" description="Disordered" evidence="1">
    <location>
        <begin position="227"/>
        <end position="288"/>
    </location>
</feature>
<reference evidence="2 3" key="1">
    <citation type="journal article" date="2018" name="Front. Microbiol.">
        <title>Prospects for Fungal Bioremediation of Acidic Radioactive Waste Sites: Characterization and Genome Sequence of Rhodotorula taiwanensis MD1149.</title>
        <authorList>
            <person name="Tkavc R."/>
            <person name="Matrosova V.Y."/>
            <person name="Grichenko O.E."/>
            <person name="Gostincar C."/>
            <person name="Volpe R.P."/>
            <person name="Klimenkova P."/>
            <person name="Gaidamakova E.K."/>
            <person name="Zhou C.E."/>
            <person name="Stewart B.J."/>
            <person name="Lyman M.G."/>
            <person name="Malfatti S.A."/>
            <person name="Rubinfeld B."/>
            <person name="Courtot M."/>
            <person name="Singh J."/>
            <person name="Dalgard C.L."/>
            <person name="Hamilton T."/>
            <person name="Frey K.G."/>
            <person name="Gunde-Cimerman N."/>
            <person name="Dugan L."/>
            <person name="Daly M.J."/>
        </authorList>
    </citation>
    <scope>NUCLEOTIDE SEQUENCE [LARGE SCALE GENOMIC DNA]</scope>
    <source>
        <strain evidence="2 3">MD1149</strain>
    </source>
</reference>
<dbReference type="Proteomes" id="UP000237144">
    <property type="component" value="Unassembled WGS sequence"/>
</dbReference>
<feature type="region of interest" description="Disordered" evidence="1">
    <location>
        <begin position="434"/>
        <end position="511"/>
    </location>
</feature>
<feature type="compositionally biased region" description="Polar residues" evidence="1">
    <location>
        <begin position="487"/>
        <end position="501"/>
    </location>
</feature>
<dbReference type="EMBL" id="PJQD01000022">
    <property type="protein sequence ID" value="POY74757.1"/>
    <property type="molecule type" value="Genomic_DNA"/>
</dbReference>
<evidence type="ECO:0000256" key="1">
    <source>
        <dbReference type="SAM" id="MobiDB-lite"/>
    </source>
</evidence>
<dbReference type="AlphaFoldDB" id="A0A2S5BDB1"/>
<proteinExistence type="predicted"/>